<reference evidence="6" key="1">
    <citation type="submission" date="2020-10" db="EMBL/GenBank/DDBJ databases">
        <authorList>
            <person name="Gilroy R."/>
        </authorList>
    </citation>
    <scope>NUCLEOTIDE SEQUENCE</scope>
    <source>
        <strain evidence="6">11300</strain>
    </source>
</reference>
<dbReference type="Proteomes" id="UP000824091">
    <property type="component" value="Unassembled WGS sequence"/>
</dbReference>
<dbReference type="InterPro" id="IPR005119">
    <property type="entry name" value="LysR_subst-bd"/>
</dbReference>
<evidence type="ECO:0000313" key="7">
    <source>
        <dbReference type="Proteomes" id="UP000824091"/>
    </source>
</evidence>
<dbReference type="SUPFAM" id="SSF53850">
    <property type="entry name" value="Periplasmic binding protein-like II"/>
    <property type="match status" value="1"/>
</dbReference>
<protein>
    <submittedName>
        <fullName evidence="6">LysR family transcriptional regulator</fullName>
    </submittedName>
</protein>
<dbReference type="GO" id="GO:0003700">
    <property type="term" value="F:DNA-binding transcription factor activity"/>
    <property type="evidence" value="ECO:0007669"/>
    <property type="project" value="InterPro"/>
</dbReference>
<dbReference type="Pfam" id="PF00126">
    <property type="entry name" value="HTH_1"/>
    <property type="match status" value="1"/>
</dbReference>
<dbReference type="Gene3D" id="3.40.190.290">
    <property type="match status" value="1"/>
</dbReference>
<reference evidence="6" key="2">
    <citation type="journal article" date="2021" name="PeerJ">
        <title>Extensive microbial diversity within the chicken gut microbiome revealed by metagenomics and culture.</title>
        <authorList>
            <person name="Gilroy R."/>
            <person name="Ravi A."/>
            <person name="Getino M."/>
            <person name="Pursley I."/>
            <person name="Horton D.L."/>
            <person name="Alikhan N.F."/>
            <person name="Baker D."/>
            <person name="Gharbi K."/>
            <person name="Hall N."/>
            <person name="Watson M."/>
            <person name="Adriaenssens E.M."/>
            <person name="Foster-Nyarko E."/>
            <person name="Jarju S."/>
            <person name="Secka A."/>
            <person name="Antonio M."/>
            <person name="Oren A."/>
            <person name="Chaudhuri R.R."/>
            <person name="La Ragione R."/>
            <person name="Hildebrand F."/>
            <person name="Pallen M.J."/>
        </authorList>
    </citation>
    <scope>NUCLEOTIDE SEQUENCE</scope>
    <source>
        <strain evidence="6">11300</strain>
    </source>
</reference>
<dbReference type="InterPro" id="IPR000847">
    <property type="entry name" value="LysR_HTH_N"/>
</dbReference>
<dbReference type="PANTHER" id="PTHR30126:SF40">
    <property type="entry name" value="HTH-TYPE TRANSCRIPTIONAL REGULATOR GLTR"/>
    <property type="match status" value="1"/>
</dbReference>
<dbReference type="Gene3D" id="1.10.10.10">
    <property type="entry name" value="Winged helix-like DNA-binding domain superfamily/Winged helix DNA-binding domain"/>
    <property type="match status" value="1"/>
</dbReference>
<evidence type="ECO:0000256" key="4">
    <source>
        <dbReference type="ARBA" id="ARBA00023163"/>
    </source>
</evidence>
<gene>
    <name evidence="6" type="ORF">IAD16_09730</name>
</gene>
<dbReference type="PROSITE" id="PS50931">
    <property type="entry name" value="HTH_LYSR"/>
    <property type="match status" value="1"/>
</dbReference>
<dbReference type="FunFam" id="1.10.10.10:FF:000001">
    <property type="entry name" value="LysR family transcriptional regulator"/>
    <property type="match status" value="1"/>
</dbReference>
<keyword evidence="3" id="KW-0238">DNA-binding</keyword>
<dbReference type="CDD" id="cd05466">
    <property type="entry name" value="PBP2_LTTR_substrate"/>
    <property type="match status" value="1"/>
</dbReference>
<evidence type="ECO:0000256" key="3">
    <source>
        <dbReference type="ARBA" id="ARBA00023125"/>
    </source>
</evidence>
<keyword evidence="2" id="KW-0805">Transcription regulation</keyword>
<dbReference type="PANTHER" id="PTHR30126">
    <property type="entry name" value="HTH-TYPE TRANSCRIPTIONAL REGULATOR"/>
    <property type="match status" value="1"/>
</dbReference>
<evidence type="ECO:0000256" key="1">
    <source>
        <dbReference type="ARBA" id="ARBA00009437"/>
    </source>
</evidence>
<dbReference type="AlphaFoldDB" id="A0A9D1I591"/>
<dbReference type="InterPro" id="IPR036388">
    <property type="entry name" value="WH-like_DNA-bd_sf"/>
</dbReference>
<proteinExistence type="inferred from homology"/>
<name>A0A9D1I591_9FIRM</name>
<dbReference type="Pfam" id="PF03466">
    <property type="entry name" value="LysR_substrate"/>
    <property type="match status" value="1"/>
</dbReference>
<keyword evidence="4" id="KW-0804">Transcription</keyword>
<dbReference type="EMBL" id="DVMO01000151">
    <property type="protein sequence ID" value="HIU28636.1"/>
    <property type="molecule type" value="Genomic_DNA"/>
</dbReference>
<organism evidence="6 7">
    <name type="scientific">Candidatus Fimisoma avicola</name>
    <dbReference type="NCBI Taxonomy" id="2840826"/>
    <lineage>
        <taxon>Bacteria</taxon>
        <taxon>Bacillati</taxon>
        <taxon>Bacillota</taxon>
        <taxon>Clostridia</taxon>
        <taxon>Eubacteriales</taxon>
        <taxon>Candidatus Fimisoma</taxon>
    </lineage>
</organism>
<dbReference type="GO" id="GO:0000976">
    <property type="term" value="F:transcription cis-regulatory region binding"/>
    <property type="evidence" value="ECO:0007669"/>
    <property type="project" value="TreeGrafter"/>
</dbReference>
<feature type="domain" description="HTH lysR-type" evidence="5">
    <location>
        <begin position="1"/>
        <end position="58"/>
    </location>
</feature>
<dbReference type="PRINTS" id="PR00039">
    <property type="entry name" value="HTHLYSR"/>
</dbReference>
<comment type="similarity">
    <text evidence="1">Belongs to the LysR transcriptional regulatory family.</text>
</comment>
<comment type="caution">
    <text evidence="6">The sequence shown here is derived from an EMBL/GenBank/DDBJ whole genome shotgun (WGS) entry which is preliminary data.</text>
</comment>
<dbReference type="SUPFAM" id="SSF46785">
    <property type="entry name" value="Winged helix' DNA-binding domain"/>
    <property type="match status" value="1"/>
</dbReference>
<evidence type="ECO:0000313" key="6">
    <source>
        <dbReference type="EMBL" id="HIU28636.1"/>
    </source>
</evidence>
<accession>A0A9D1I591</accession>
<evidence type="ECO:0000256" key="2">
    <source>
        <dbReference type="ARBA" id="ARBA00023015"/>
    </source>
</evidence>
<dbReference type="InterPro" id="IPR036390">
    <property type="entry name" value="WH_DNA-bd_sf"/>
</dbReference>
<evidence type="ECO:0000259" key="5">
    <source>
        <dbReference type="PROSITE" id="PS50931"/>
    </source>
</evidence>
<sequence>MEFRNIKTFLCIAEMNSFSKAAEKLGYSQSNVSFQIQQLEQELGVRLFERYGRSIQITQPGREFLFYANEMEKLSLQAVSAVKNPAGMDGRQLSGLLRIGSVESIANGILPDLLADFHSIHPDVQFAVYTGGARNTLVKMVANNQIDFFFDLNDKAPVTGLTGRILRREEIVFVASKKHAGDIAPAGRPNKKIPLSQIAEEDFVLTERNEGYRIELDRLLAACGISVSPVAEFGNPETIIRLIERDMGLSFLPLFCAAEKIKQGDLTVIETDAPKIYMYSQLFYHKNKWITPQMDAMLQFAQEFFRSQPFTVR</sequence>